<dbReference type="InterPro" id="IPR013154">
    <property type="entry name" value="ADH-like_N"/>
</dbReference>
<dbReference type="PANTHER" id="PTHR43482:SF1">
    <property type="entry name" value="PROTEIN AST1-RELATED"/>
    <property type="match status" value="1"/>
</dbReference>
<dbReference type="EMBL" id="JAVDPF010000044">
    <property type="protein sequence ID" value="KAL1867396.1"/>
    <property type="molecule type" value="Genomic_DNA"/>
</dbReference>
<proteinExistence type="predicted"/>
<dbReference type="PANTHER" id="PTHR43482">
    <property type="entry name" value="PROTEIN AST1-RELATED"/>
    <property type="match status" value="1"/>
</dbReference>
<evidence type="ECO:0000259" key="1">
    <source>
        <dbReference type="SMART" id="SM00829"/>
    </source>
</evidence>
<name>A0ABR3WUQ4_9EURO</name>
<comment type="caution">
    <text evidence="2">The sequence shown here is derived from an EMBL/GenBank/DDBJ whole genome shotgun (WGS) entry which is preliminary data.</text>
</comment>
<dbReference type="InterPro" id="IPR020843">
    <property type="entry name" value="ER"/>
</dbReference>
<dbReference type="SMART" id="SM00829">
    <property type="entry name" value="PKS_ER"/>
    <property type="match status" value="1"/>
</dbReference>
<keyword evidence="3" id="KW-1185">Reference proteome</keyword>
<dbReference type="Pfam" id="PF00107">
    <property type="entry name" value="ADH_zinc_N"/>
    <property type="match status" value="1"/>
</dbReference>
<dbReference type="InterPro" id="IPR013149">
    <property type="entry name" value="ADH-like_C"/>
</dbReference>
<dbReference type="Pfam" id="PF08240">
    <property type="entry name" value="ADH_N"/>
    <property type="match status" value="1"/>
</dbReference>
<dbReference type="SUPFAM" id="SSF50129">
    <property type="entry name" value="GroES-like"/>
    <property type="match status" value="1"/>
</dbReference>
<reference evidence="2 3" key="1">
    <citation type="journal article" date="2024" name="IMA Fungus">
        <title>IMA Genome - F19 : A genome assembly and annotation guide to empower mycologists, including annotated draft genome sequences of Ceratocystis pirilliformis, Diaporthe australafricana, Fusarium ophioides, Paecilomyces lecythidis, and Sporothrix stenoceras.</title>
        <authorList>
            <person name="Aylward J."/>
            <person name="Wilson A.M."/>
            <person name="Visagie C.M."/>
            <person name="Spraker J."/>
            <person name="Barnes I."/>
            <person name="Buitendag C."/>
            <person name="Ceriani C."/>
            <person name="Del Mar Angel L."/>
            <person name="du Plessis D."/>
            <person name="Fuchs T."/>
            <person name="Gasser K."/>
            <person name="Kramer D."/>
            <person name="Li W."/>
            <person name="Munsamy K."/>
            <person name="Piso A."/>
            <person name="Price J.L."/>
            <person name="Sonnekus B."/>
            <person name="Thomas C."/>
            <person name="van der Nest A."/>
            <person name="van Dijk A."/>
            <person name="van Heerden A."/>
            <person name="van Vuuren N."/>
            <person name="Yilmaz N."/>
            <person name="Duong T.A."/>
            <person name="van der Merwe N.A."/>
            <person name="Wingfield M.J."/>
            <person name="Wingfield B.D."/>
        </authorList>
    </citation>
    <scope>NUCLEOTIDE SEQUENCE [LARGE SCALE GENOMIC DNA]</scope>
    <source>
        <strain evidence="2 3">CMW 18167</strain>
    </source>
</reference>
<dbReference type="Gene3D" id="3.40.50.720">
    <property type="entry name" value="NAD(P)-binding Rossmann-like Domain"/>
    <property type="match status" value="1"/>
</dbReference>
<dbReference type="SUPFAM" id="SSF51735">
    <property type="entry name" value="NAD(P)-binding Rossmann-fold domains"/>
    <property type="match status" value="1"/>
</dbReference>
<accession>A0ABR3WUQ4</accession>
<evidence type="ECO:0000313" key="3">
    <source>
        <dbReference type="Proteomes" id="UP001583193"/>
    </source>
</evidence>
<organism evidence="2 3">
    <name type="scientific">Paecilomyces lecythidis</name>
    <dbReference type="NCBI Taxonomy" id="3004212"/>
    <lineage>
        <taxon>Eukaryota</taxon>
        <taxon>Fungi</taxon>
        <taxon>Dikarya</taxon>
        <taxon>Ascomycota</taxon>
        <taxon>Pezizomycotina</taxon>
        <taxon>Eurotiomycetes</taxon>
        <taxon>Eurotiomycetidae</taxon>
        <taxon>Eurotiales</taxon>
        <taxon>Thermoascaceae</taxon>
        <taxon>Paecilomyces</taxon>
    </lineage>
</organism>
<gene>
    <name evidence="2" type="ORF">Plec18167_008668</name>
</gene>
<feature type="domain" description="Enoyl reductase (ER)" evidence="1">
    <location>
        <begin position="19"/>
        <end position="335"/>
    </location>
</feature>
<protein>
    <recommendedName>
        <fullName evidence="1">Enoyl reductase (ER) domain-containing protein</fullName>
    </recommendedName>
</protein>
<dbReference type="InterPro" id="IPR036291">
    <property type="entry name" value="NAD(P)-bd_dom_sf"/>
</dbReference>
<dbReference type="Proteomes" id="UP001583193">
    <property type="component" value="Unassembled WGS sequence"/>
</dbReference>
<dbReference type="InterPro" id="IPR011032">
    <property type="entry name" value="GroES-like_sf"/>
</dbReference>
<dbReference type="Gene3D" id="3.90.180.10">
    <property type="entry name" value="Medium-chain alcohol dehydrogenases, catalytic domain"/>
    <property type="match status" value="1"/>
</dbReference>
<evidence type="ECO:0000313" key="2">
    <source>
        <dbReference type="EMBL" id="KAL1867396.1"/>
    </source>
</evidence>
<dbReference type="InterPro" id="IPR052585">
    <property type="entry name" value="Lipid_raft_assoc_Zn_ADH"/>
</dbReference>
<sequence length="338" mass="35671">MASSNKAMKAIHLTRSATNTPPQITLATLPIPTPPPGHLLVKVHYSSIQPSDKLNAKAGFPKTTFPRIPGRDYAGTVVGGTPTSTDIKIGTEVYGSSGKSLGFTQDGVHAEYCVIPEEALVEKPKTLSLLQASLVGVPFLTALQCLRRARAKKDDIVLVLGATGGVGSAAVQIAKAMGCKRVLGAARSAAPGDPDRVVLGSSPADSLGEAIPQLTDNHGVDVVIDAVGNLELMAAAYSQLAVRGRYIWIASPRGPGAKTDFTFDIFQAYRKEIKLIGCNTANVTLAEVADELRVLRGWFETGALRTRGEDTVELVDLDDAIEKGYNGTGKKQAVIKMP</sequence>
<dbReference type="CDD" id="cd08267">
    <property type="entry name" value="MDR1"/>
    <property type="match status" value="1"/>
</dbReference>